<dbReference type="SUPFAM" id="SSF103473">
    <property type="entry name" value="MFS general substrate transporter"/>
    <property type="match status" value="1"/>
</dbReference>
<proteinExistence type="predicted"/>
<dbReference type="GO" id="GO:0008295">
    <property type="term" value="P:spermidine biosynthetic process"/>
    <property type="evidence" value="ECO:0007669"/>
    <property type="project" value="UniProtKB-KW"/>
</dbReference>
<keyword evidence="2" id="KW-0812">Transmembrane</keyword>
<dbReference type="PANTHER" id="PTHR11558:SF11">
    <property type="entry name" value="SPERMIDINE SYNTHASE"/>
    <property type="match status" value="1"/>
</dbReference>
<feature type="transmembrane region" description="Helical" evidence="2">
    <location>
        <begin position="7"/>
        <end position="28"/>
    </location>
</feature>
<feature type="transmembrane region" description="Helical" evidence="2">
    <location>
        <begin position="416"/>
        <end position="435"/>
    </location>
</feature>
<dbReference type="Gene3D" id="3.40.50.150">
    <property type="entry name" value="Vaccinia Virus protein VP39"/>
    <property type="match status" value="1"/>
</dbReference>
<feature type="transmembrane region" description="Helical" evidence="2">
    <location>
        <begin position="157"/>
        <end position="179"/>
    </location>
</feature>
<dbReference type="PANTHER" id="PTHR11558">
    <property type="entry name" value="SPERMIDINE/SPERMINE SYNTHASE"/>
    <property type="match status" value="1"/>
</dbReference>
<organism evidence="3 4">
    <name type="scientific">Marinibactrum halimedae</name>
    <dbReference type="NCBI Taxonomy" id="1444977"/>
    <lineage>
        <taxon>Bacteria</taxon>
        <taxon>Pseudomonadati</taxon>
        <taxon>Pseudomonadota</taxon>
        <taxon>Gammaproteobacteria</taxon>
        <taxon>Cellvibrionales</taxon>
        <taxon>Cellvibrionaceae</taxon>
        <taxon>Marinibactrum</taxon>
    </lineage>
</organism>
<dbReference type="InterPro" id="IPR036259">
    <property type="entry name" value="MFS_trans_sf"/>
</dbReference>
<keyword evidence="2" id="KW-0472">Membrane</keyword>
<feature type="transmembrane region" description="Helical" evidence="2">
    <location>
        <begin position="390"/>
        <end position="410"/>
    </location>
</feature>
<dbReference type="Gene3D" id="1.20.1250.20">
    <property type="entry name" value="MFS general substrate transporter like domains"/>
    <property type="match status" value="1"/>
</dbReference>
<dbReference type="CDD" id="cd06174">
    <property type="entry name" value="MFS"/>
    <property type="match status" value="1"/>
</dbReference>
<dbReference type="InterPro" id="IPR001045">
    <property type="entry name" value="Spermi_synthase"/>
</dbReference>
<feature type="transmembrane region" description="Helical" evidence="2">
    <location>
        <begin position="447"/>
        <end position="467"/>
    </location>
</feature>
<gene>
    <name evidence="3" type="ORF">GCM10007877_00980</name>
</gene>
<reference evidence="3 4" key="1">
    <citation type="journal article" date="2014" name="Int. J. Syst. Evol. Microbiol.">
        <title>Complete genome sequence of Corynebacterium casei LMG S-19264T (=DSM 44701T), isolated from a smear-ripened cheese.</title>
        <authorList>
            <consortium name="US DOE Joint Genome Institute (JGI-PGF)"/>
            <person name="Walter F."/>
            <person name="Albersmeier A."/>
            <person name="Kalinowski J."/>
            <person name="Ruckert C."/>
        </authorList>
    </citation>
    <scope>NUCLEOTIDE SEQUENCE [LARGE SCALE GENOMIC DNA]</scope>
    <source>
        <strain evidence="3 4">NBRC 110095</strain>
    </source>
</reference>
<feature type="transmembrane region" description="Helical" evidence="2">
    <location>
        <begin position="275"/>
        <end position="293"/>
    </location>
</feature>
<keyword evidence="4" id="KW-1185">Reference proteome</keyword>
<dbReference type="Pfam" id="PF01564">
    <property type="entry name" value="Spermine_synth"/>
    <property type="match status" value="1"/>
</dbReference>
<evidence type="ECO:0000256" key="1">
    <source>
        <dbReference type="ARBA" id="ARBA00023066"/>
    </source>
</evidence>
<dbReference type="RefSeq" id="WP_232594889.1">
    <property type="nucleotide sequence ID" value="NZ_BSPD01000002.1"/>
</dbReference>
<feature type="transmembrane region" description="Helical" evidence="2">
    <location>
        <begin position="354"/>
        <end position="378"/>
    </location>
</feature>
<dbReference type="AlphaFoldDB" id="A0AA37T844"/>
<evidence type="ECO:0008006" key="5">
    <source>
        <dbReference type="Google" id="ProtNLM"/>
    </source>
</evidence>
<keyword evidence="1" id="KW-0745">Spermidine biosynthesis</keyword>
<name>A0AA37T844_9GAMM</name>
<dbReference type="GO" id="GO:0005829">
    <property type="term" value="C:cytosol"/>
    <property type="evidence" value="ECO:0007669"/>
    <property type="project" value="TreeGrafter"/>
</dbReference>
<dbReference type="GO" id="GO:0004766">
    <property type="term" value="F:spermidine synthase activity"/>
    <property type="evidence" value="ECO:0007669"/>
    <property type="project" value="TreeGrafter"/>
</dbReference>
<feature type="transmembrane region" description="Helical" evidence="2">
    <location>
        <begin position="116"/>
        <end position="145"/>
    </location>
</feature>
<feature type="transmembrane region" description="Helical" evidence="2">
    <location>
        <begin position="73"/>
        <end position="96"/>
    </location>
</feature>
<feature type="transmembrane region" description="Helical" evidence="2">
    <location>
        <begin position="305"/>
        <end position="324"/>
    </location>
</feature>
<feature type="transmembrane region" description="Helical" evidence="2">
    <location>
        <begin position="185"/>
        <end position="205"/>
    </location>
</feature>
<keyword evidence="2" id="KW-1133">Transmembrane helix</keyword>
<accession>A0AA37T844</accession>
<dbReference type="SUPFAM" id="SSF53335">
    <property type="entry name" value="S-adenosyl-L-methionine-dependent methyltransferases"/>
    <property type="match status" value="1"/>
</dbReference>
<comment type="caution">
    <text evidence="3">The sequence shown here is derived from an EMBL/GenBank/DDBJ whole genome shotgun (WGS) entry which is preliminary data.</text>
</comment>
<evidence type="ECO:0000256" key="2">
    <source>
        <dbReference type="SAM" id="Phobius"/>
    </source>
</evidence>
<evidence type="ECO:0000313" key="4">
    <source>
        <dbReference type="Proteomes" id="UP001156870"/>
    </source>
</evidence>
<evidence type="ECO:0000313" key="3">
    <source>
        <dbReference type="EMBL" id="GLS24387.1"/>
    </source>
</evidence>
<dbReference type="EMBL" id="BSPD01000002">
    <property type="protein sequence ID" value="GLS24387.1"/>
    <property type="molecule type" value="Genomic_DNA"/>
</dbReference>
<feature type="transmembrane region" description="Helical" evidence="2">
    <location>
        <begin position="237"/>
        <end position="255"/>
    </location>
</feature>
<dbReference type="InterPro" id="IPR029063">
    <property type="entry name" value="SAM-dependent_MTases_sf"/>
</dbReference>
<feature type="transmembrane region" description="Helical" evidence="2">
    <location>
        <begin position="40"/>
        <end position="61"/>
    </location>
</feature>
<dbReference type="Proteomes" id="UP001156870">
    <property type="component" value="Unassembled WGS sequence"/>
</dbReference>
<sequence length="1014" mass="112368">MNNNKKLLILIFIFGISGFSGLIYQSIWASYLKLFLGHSAYAQTLVLAIFMGGMAVGAWFVGKQTSNLKRPILWYAIVEALVGVFGIVFHDVYISVTDFSFDYVIGNLSSTGLVPIYKWSLAATLILPQSILLGATFPLLAAGLVRITNNSQGRMVSWLYFSNSLGAVVGVLTSGFILIHTYGLPGTVVIAGFVNLWLAALVWVLNKRWDLDSMGYQLIRIVEPGSNTKEIEGRPQLIRLMIVCAAFTGMASFFYELGWIRMLSMVLGSSSHSFELMLSGFILGIALGGFWIKNRIESFTDPVKVLAYIQLTMGVLAALSLLVYDKTFIMMSILYHALDFSESGYLFFNFSSHVIVLLLMLPTTICAGMTLPLITFSLMKTRMGEKGIGLVYSANTLGSIAGILIVVHLIMPLLGLKTVILLGAFIDIVIGCFLLGRRLLTFKVPTFYIPAAAASLVVIIAGILFQLDPKKTSSSVYRNGSYSIDVDSVAHWDGKTSSIDVFTVGEGEEKRMVIATNGKPDASITMNEQGDTSPDEITMIMAGVLPLVMHDAPQHVANIGIGSGLTGHTLMGDPRVKSLDSIEIEQKMVLGAKQFGNKVERSFTDPRSKIFIEDAKTYFSSQDKKYDVVISEPSNPWVSGVASLFSSEFYTHVNHYLDEDGIFVQWLHLYETDYVTVASVMKALGEKFNYYNVYTSNTVDMLIVASQSFDAIQIDYDIFQEYEDPALLQRVGLANLNDVKFHYLASKRVLAPFFDSFDVKPNSDFYPVIDSRAVKARFMKSDARGFATLYNSAFDLEKIWPGNEPIFSDEDSIIMSDSKHFFPSKEAEIAKAVQEFLYNNSTLSGVPDDIYFAANLFKSDSVCHSHLSENFVVFNLGIISSAILPYWNKDSIESFSDDVVNLPCAEVSEDVLAFAQLLSALVNDQYEQTQRLSSQLLDNHISLDRDHTKTSVMLLSVNMYSLYMMGEYPSVTNIFDKFKEMSLNLESIAGAMSLPVLYHSAKQELVEKPGIANN</sequence>
<protein>
    <recommendedName>
        <fullName evidence="5">Spermidine synthase</fullName>
    </recommendedName>
</protein>